<keyword evidence="1" id="KW-0732">Signal</keyword>
<keyword evidence="3" id="KW-1185">Reference proteome</keyword>
<feature type="chain" id="PRO_5016003582" description="DUF3551 domain-containing protein" evidence="1">
    <location>
        <begin position="22"/>
        <end position="83"/>
    </location>
</feature>
<evidence type="ECO:0008006" key="4">
    <source>
        <dbReference type="Google" id="ProtNLM"/>
    </source>
</evidence>
<dbReference type="EMBL" id="CP029426">
    <property type="protein sequence ID" value="AWL99003.1"/>
    <property type="molecule type" value="Genomic_DNA"/>
</dbReference>
<proteinExistence type="predicted"/>
<protein>
    <recommendedName>
        <fullName evidence="4">DUF3551 domain-containing protein</fullName>
    </recommendedName>
</protein>
<sequence length="83" mass="8414">MIRTMFAAAFALLAITGVAEAMPLAPLCASTTSDVIAIAGGCGPGWHRGPYGGCLRNYANPAAHACPRGYHIGPGGRCRGNGK</sequence>
<dbReference type="RefSeq" id="WP_094895879.1">
    <property type="nucleotide sequence ID" value="NZ_CP029426.2"/>
</dbReference>
<organism evidence="2 3">
    <name type="scientific">Bradyrhizobium amphicarpaeae</name>
    <dbReference type="NCBI Taxonomy" id="1404768"/>
    <lineage>
        <taxon>Bacteria</taxon>
        <taxon>Pseudomonadati</taxon>
        <taxon>Pseudomonadota</taxon>
        <taxon>Alphaproteobacteria</taxon>
        <taxon>Hyphomicrobiales</taxon>
        <taxon>Nitrobacteraceae</taxon>
        <taxon>Bradyrhizobium</taxon>
    </lineage>
</organism>
<evidence type="ECO:0000313" key="3">
    <source>
        <dbReference type="Proteomes" id="UP000215884"/>
    </source>
</evidence>
<accession>A0A2U8PMP3</accession>
<dbReference type="OrthoDB" id="8457022at2"/>
<evidence type="ECO:0000313" key="2">
    <source>
        <dbReference type="EMBL" id="AWL99003.1"/>
    </source>
</evidence>
<dbReference type="AlphaFoldDB" id="A0A2U8PMP3"/>
<dbReference type="InterPro" id="IPR058110">
    <property type="entry name" value="GCG_CRPN_dom"/>
</dbReference>
<dbReference type="NCBIfam" id="NF047412">
    <property type="entry name" value="sig_GCG_CRPN_rpt"/>
    <property type="match status" value="1"/>
</dbReference>
<reference evidence="2 3" key="1">
    <citation type="journal article" date="2017" name="Syst. Appl. Microbiol.">
        <title>Soybeans inoculated with root zone soils of Canadian native legumes harbour diverse and novel Bradyrhizobium spp. that possess agricultural potential.</title>
        <authorList>
            <person name="Bromfield E.S.P."/>
            <person name="Cloutier S."/>
            <person name="Tambong J.T."/>
            <person name="Tran Thi T.V."/>
        </authorList>
    </citation>
    <scope>NUCLEOTIDE SEQUENCE [LARGE SCALE GENOMIC DNA]</scope>
    <source>
        <strain evidence="2 3">39S1MB</strain>
    </source>
</reference>
<dbReference type="KEGG" id="brq:CIT40_02530"/>
<dbReference type="Proteomes" id="UP000215884">
    <property type="component" value="Chromosome"/>
</dbReference>
<feature type="signal peptide" evidence="1">
    <location>
        <begin position="1"/>
        <end position="21"/>
    </location>
</feature>
<gene>
    <name evidence="2" type="ORF">CIT40_02530</name>
</gene>
<evidence type="ECO:0000256" key="1">
    <source>
        <dbReference type="SAM" id="SignalP"/>
    </source>
</evidence>
<name>A0A2U8PMP3_9BRAD</name>
<reference evidence="2 3" key="2">
    <citation type="journal article" date="2019" name="Int. J. Syst. Evol. Microbiol.">
        <title>Description and complete genome sequence of Bradyrhizobium amphicarpaeae sp. nov., harbouring photosystem and nitrogen-fixation genes.</title>
        <authorList>
            <person name="Bromfield E.S.P."/>
            <person name="Cloutier S."/>
            <person name="Nguyen H.D.T."/>
        </authorList>
    </citation>
    <scope>NUCLEOTIDE SEQUENCE [LARGE SCALE GENOMIC DNA]</scope>
    <source>
        <strain evidence="2 3">39S1MB</strain>
    </source>
</reference>